<dbReference type="Gene3D" id="2.160.10.10">
    <property type="entry name" value="Hexapeptide repeat proteins"/>
    <property type="match status" value="1"/>
</dbReference>
<dbReference type="EMBL" id="RDFA01000006">
    <property type="protein sequence ID" value="RXK47436.1"/>
    <property type="molecule type" value="Genomic_DNA"/>
</dbReference>
<dbReference type="Pfam" id="PF00132">
    <property type="entry name" value="Hexapep"/>
    <property type="match status" value="1"/>
</dbReference>
<dbReference type="SUPFAM" id="SSF51161">
    <property type="entry name" value="Trimeric LpxA-like enzymes"/>
    <property type="match status" value="1"/>
</dbReference>
<reference evidence="5 6" key="1">
    <citation type="submission" date="2019-01" db="EMBL/GenBank/DDBJ databases">
        <title>Halorientalis sp. F13-25 a new haloarchaeum isolated from hypersaline water.</title>
        <authorList>
            <person name="Ana D.-V."/>
            <person name="Cristina S.-P."/>
            <person name="Antonio V."/>
        </authorList>
    </citation>
    <scope>NUCLEOTIDE SEQUENCE [LARGE SCALE GENOMIC DNA]</scope>
    <source>
        <strain evidence="5 6">F13-25</strain>
    </source>
</reference>
<sequence>MADSSSHVSIADGAQFGVAYANDTAPPEVGPGSVIRSGTIVYDDVRAGDSFQTGHHALVREQTVLGDDVLVGTQSVIDGTTTVGDDVSMQTGVYVPSETKIGSNVFIGPNATLLNDQYPVRTDADLIGPTIENGVSVGANATILPGVTVGEGAFIAAGSVVTEDVPPWTLAAGVPATHRELPPELDGENQL</sequence>
<dbReference type="InterPro" id="IPR050179">
    <property type="entry name" value="Trans_hexapeptide_repeat"/>
</dbReference>
<keyword evidence="6" id="KW-1185">Reference proteome</keyword>
<dbReference type="OrthoDB" id="200265at2157"/>
<keyword evidence="2 5" id="KW-0808">Transferase</keyword>
<dbReference type="InterPro" id="IPR011004">
    <property type="entry name" value="Trimer_LpxA-like_sf"/>
</dbReference>
<dbReference type="InterPro" id="IPR001451">
    <property type="entry name" value="Hexapep"/>
</dbReference>
<comment type="caution">
    <text evidence="5">The sequence shown here is derived from an EMBL/GenBank/DDBJ whole genome shotgun (WGS) entry which is preliminary data.</text>
</comment>
<evidence type="ECO:0000256" key="3">
    <source>
        <dbReference type="ARBA" id="ARBA00022915"/>
    </source>
</evidence>
<keyword evidence="3" id="KW-0220">Diaminopimelate biosynthesis</keyword>
<evidence type="ECO:0000313" key="6">
    <source>
        <dbReference type="Proteomes" id="UP000289691"/>
    </source>
</evidence>
<dbReference type="CDD" id="cd03358">
    <property type="entry name" value="LbH_WxcM_N_like"/>
    <property type="match status" value="1"/>
</dbReference>
<dbReference type="PANTHER" id="PTHR43300">
    <property type="entry name" value="ACETYLTRANSFERASE"/>
    <property type="match status" value="1"/>
</dbReference>
<evidence type="ECO:0000313" key="5">
    <source>
        <dbReference type="EMBL" id="RXK47436.1"/>
    </source>
</evidence>
<dbReference type="GO" id="GO:0019877">
    <property type="term" value="P:diaminopimelate biosynthetic process"/>
    <property type="evidence" value="ECO:0007669"/>
    <property type="project" value="UniProtKB-KW"/>
</dbReference>
<dbReference type="GO" id="GO:0009085">
    <property type="term" value="P:lysine biosynthetic process"/>
    <property type="evidence" value="ECO:0007669"/>
    <property type="project" value="UniProtKB-KW"/>
</dbReference>
<protein>
    <submittedName>
        <fullName evidence="5">N-acetyltransferase</fullName>
    </submittedName>
</protein>
<proteinExistence type="predicted"/>
<keyword evidence="1" id="KW-0028">Amino-acid biosynthesis</keyword>
<dbReference type="InterPro" id="IPR018357">
    <property type="entry name" value="Hexapep_transf_CS"/>
</dbReference>
<dbReference type="PANTHER" id="PTHR43300:SF10">
    <property type="entry name" value="2,3,4,5-TETRAHYDROPYRIDINE-2,6-DICARBOXYLATE N-ACETYLTRANSFERASE"/>
    <property type="match status" value="1"/>
</dbReference>
<evidence type="ECO:0000256" key="1">
    <source>
        <dbReference type="ARBA" id="ARBA00022605"/>
    </source>
</evidence>
<dbReference type="GO" id="GO:0016740">
    <property type="term" value="F:transferase activity"/>
    <property type="evidence" value="ECO:0007669"/>
    <property type="project" value="UniProtKB-KW"/>
</dbReference>
<dbReference type="Proteomes" id="UP000289691">
    <property type="component" value="Unassembled WGS sequence"/>
</dbReference>
<dbReference type="AlphaFoldDB" id="A0A498KSN5"/>
<dbReference type="PROSITE" id="PS00101">
    <property type="entry name" value="HEXAPEP_TRANSFERASES"/>
    <property type="match status" value="1"/>
</dbReference>
<name>A0A498KSN5_9EURY</name>
<accession>A0A498KSN5</accession>
<organism evidence="5 6">
    <name type="scientific">Halorientalis pallida</name>
    <dbReference type="NCBI Taxonomy" id="2479928"/>
    <lineage>
        <taxon>Archaea</taxon>
        <taxon>Methanobacteriati</taxon>
        <taxon>Methanobacteriota</taxon>
        <taxon>Stenosarchaea group</taxon>
        <taxon>Halobacteria</taxon>
        <taxon>Halobacteriales</taxon>
        <taxon>Haloarculaceae</taxon>
        <taxon>Halorientalis</taxon>
    </lineage>
</organism>
<dbReference type="RefSeq" id="WP_129070139.1">
    <property type="nucleotide sequence ID" value="NZ_RDFA01000006.1"/>
</dbReference>
<dbReference type="Pfam" id="PF14602">
    <property type="entry name" value="Hexapep_2"/>
    <property type="match status" value="1"/>
</dbReference>
<evidence type="ECO:0000256" key="4">
    <source>
        <dbReference type="ARBA" id="ARBA00023154"/>
    </source>
</evidence>
<evidence type="ECO:0000256" key="2">
    <source>
        <dbReference type="ARBA" id="ARBA00022679"/>
    </source>
</evidence>
<keyword evidence="4" id="KW-0457">Lysine biosynthesis</keyword>
<gene>
    <name evidence="5" type="ORF">EAF64_16815</name>
</gene>